<sequence>MNSNPFGSNSEEEKKKQNAFFQNNQQNSFPFNLQQGFTGQQQTNASSVNPMDVQTQGSVEDKRVSFANPLAQNTYQSPFTQSGSSSSSNPFQSQSSNIFGGSNTGNPFNQTSSPLSQTNLGGSSVTSNAFSGQGSLFSQNSGQTPFGQSSNSAFGSFGQTQPVKSSEIQGGTQSGLTSQFGGSNSFFDQKNSSSAFQPPTNLFGQSGSLGQGGTLGQGGSLGQGGTLGQSGTLGQTSTSLGQGGTSLQTSTPFGQSGTSLQTSTSLGQSGTLFGQSSTPFGQSGTSITSLPSNELKTTTQSPFGQSTTVTTPAVQNTSSTLFSQQPEISKPPNDIFSSTQPSFLGSQNISAFGGQPSSFSQVATPPSLFPPTQPSTQSSVFPPTQPTTQTSTLTSTLTSTPTSNLQSSQSTTQPTNQSTQPTLQSNLQSSQNLDSSFQSQKKEDFSQQSVVTKEIPLFFRQKTVSEVIEELLQTLEKNIKEFHKKAYEIYLYDEKIIKARNNYCKILDTLEREESRILELEENLDFFEKWISDLESNLNLKENTKDELISNIDEIEKLYEDFNKIVSELKDEDDEVMCLINENHNLVKMLDRKVEEFSEFEMSFE</sequence>
<comment type="caution">
    <text evidence="4">The sequence shown here is derived from an EMBL/GenBank/DDBJ whole genome shotgun (WGS) entry which is preliminary data.</text>
</comment>
<dbReference type="Pfam" id="PF05064">
    <property type="entry name" value="Nsp1_C"/>
    <property type="match status" value="1"/>
</dbReference>
<organism evidence="4 5">
    <name type="scientific">Hamiltosporidium magnivora</name>
    <dbReference type="NCBI Taxonomy" id="148818"/>
    <lineage>
        <taxon>Eukaryota</taxon>
        <taxon>Fungi</taxon>
        <taxon>Fungi incertae sedis</taxon>
        <taxon>Microsporidia</taxon>
        <taxon>Dubosqiidae</taxon>
        <taxon>Hamiltosporidium</taxon>
    </lineage>
</organism>
<feature type="domain" description="Nucleoporin NSP1-like C-terminal" evidence="3">
    <location>
        <begin position="456"/>
        <end position="552"/>
    </location>
</feature>
<gene>
    <name evidence="4" type="ORF">CWI39_1111p0020</name>
</gene>
<protein>
    <recommendedName>
        <fullName evidence="3">Nucleoporin NSP1-like C-terminal domain-containing protein</fullName>
    </recommendedName>
</protein>
<feature type="coiled-coil region" evidence="1">
    <location>
        <begin position="510"/>
        <end position="572"/>
    </location>
</feature>
<dbReference type="Proteomes" id="UP000293045">
    <property type="component" value="Unassembled WGS sequence"/>
</dbReference>
<feature type="compositionally biased region" description="Polar residues" evidence="2">
    <location>
        <begin position="36"/>
        <end position="58"/>
    </location>
</feature>
<reference evidence="4 5" key="1">
    <citation type="submission" date="2017-12" db="EMBL/GenBank/DDBJ databases">
        <authorList>
            <person name="Pombert J.-F."/>
            <person name="Haag K.L."/>
            <person name="Ebert D."/>
        </authorList>
    </citation>
    <scope>NUCLEOTIDE SEQUENCE [LARGE SCALE GENOMIC DNA]</scope>
    <source>
        <strain evidence="4">IL-BN-2</strain>
    </source>
</reference>
<keyword evidence="1" id="KW-0175">Coiled coil</keyword>
<feature type="compositionally biased region" description="Low complexity" evidence="2">
    <location>
        <begin position="18"/>
        <end position="35"/>
    </location>
</feature>
<dbReference type="AlphaFoldDB" id="A0A4Q9L7K8"/>
<name>A0A4Q9L7K8_9MICR</name>
<feature type="compositionally biased region" description="Gly residues" evidence="2">
    <location>
        <begin position="207"/>
        <end position="228"/>
    </location>
</feature>
<dbReference type="VEuPathDB" id="MicrosporidiaDB:CWI36_1475p0020"/>
<feature type="compositionally biased region" description="Low complexity" evidence="2">
    <location>
        <begin position="229"/>
        <end position="272"/>
    </location>
</feature>
<feature type="compositionally biased region" description="Polar residues" evidence="2">
    <location>
        <begin position="335"/>
        <end position="363"/>
    </location>
</feature>
<proteinExistence type="predicted"/>
<dbReference type="InterPro" id="IPR007758">
    <property type="entry name" value="Nucleoporin_NSP1_C"/>
</dbReference>
<evidence type="ECO:0000256" key="2">
    <source>
        <dbReference type="SAM" id="MobiDB-lite"/>
    </source>
</evidence>
<evidence type="ECO:0000313" key="4">
    <source>
        <dbReference type="EMBL" id="TBU02660.1"/>
    </source>
</evidence>
<dbReference type="VEuPathDB" id="MicrosporidiaDB:CWI39_1111p0020"/>
<feature type="compositionally biased region" description="Low complexity" evidence="2">
    <location>
        <begin position="374"/>
        <end position="439"/>
    </location>
</feature>
<accession>A0A4Q9L7K8</accession>
<evidence type="ECO:0000313" key="5">
    <source>
        <dbReference type="Proteomes" id="UP000293045"/>
    </source>
</evidence>
<dbReference type="EMBL" id="PIXR01001111">
    <property type="protein sequence ID" value="TBU02660.1"/>
    <property type="molecule type" value="Genomic_DNA"/>
</dbReference>
<evidence type="ECO:0000256" key="1">
    <source>
        <dbReference type="SAM" id="Coils"/>
    </source>
</evidence>
<feature type="region of interest" description="Disordered" evidence="2">
    <location>
        <begin position="1"/>
        <end position="439"/>
    </location>
</feature>
<evidence type="ECO:0000259" key="3">
    <source>
        <dbReference type="Pfam" id="PF05064"/>
    </source>
</evidence>
<feature type="compositionally biased region" description="Low complexity" evidence="2">
    <location>
        <begin position="76"/>
        <end position="97"/>
    </location>
</feature>
<feature type="compositionally biased region" description="Polar residues" evidence="2">
    <location>
        <begin position="273"/>
        <end position="327"/>
    </location>
</feature>
<feature type="compositionally biased region" description="Polar residues" evidence="2">
    <location>
        <begin position="98"/>
        <end position="203"/>
    </location>
</feature>